<name>A0ABN8MP08_9CNID</name>
<dbReference type="Proteomes" id="UP001159427">
    <property type="component" value="Unassembled WGS sequence"/>
</dbReference>
<evidence type="ECO:0000313" key="1">
    <source>
        <dbReference type="EMBL" id="CAH3030020.1"/>
    </source>
</evidence>
<accession>A0ABN8MP08</accession>
<evidence type="ECO:0008006" key="3">
    <source>
        <dbReference type="Google" id="ProtNLM"/>
    </source>
</evidence>
<gene>
    <name evidence="1" type="ORF">PEVE_00037239</name>
</gene>
<feature type="non-terminal residue" evidence="1">
    <location>
        <position position="77"/>
    </location>
</feature>
<dbReference type="EMBL" id="CALNXI010000606">
    <property type="protein sequence ID" value="CAH3030020.1"/>
    <property type="molecule type" value="Genomic_DNA"/>
</dbReference>
<protein>
    <recommendedName>
        <fullName evidence="3">Reverse transcriptase</fullName>
    </recommendedName>
</protein>
<keyword evidence="2" id="KW-1185">Reference proteome</keyword>
<evidence type="ECO:0000313" key="2">
    <source>
        <dbReference type="Proteomes" id="UP001159427"/>
    </source>
</evidence>
<organism evidence="1 2">
    <name type="scientific">Porites evermanni</name>
    <dbReference type="NCBI Taxonomy" id="104178"/>
    <lineage>
        <taxon>Eukaryota</taxon>
        <taxon>Metazoa</taxon>
        <taxon>Cnidaria</taxon>
        <taxon>Anthozoa</taxon>
        <taxon>Hexacorallia</taxon>
        <taxon>Scleractinia</taxon>
        <taxon>Fungiina</taxon>
        <taxon>Poritidae</taxon>
        <taxon>Porites</taxon>
    </lineage>
</organism>
<reference evidence="1 2" key="1">
    <citation type="submission" date="2022-05" db="EMBL/GenBank/DDBJ databases">
        <authorList>
            <consortium name="Genoscope - CEA"/>
            <person name="William W."/>
        </authorList>
    </citation>
    <scope>NUCLEOTIDE SEQUENCE [LARGE SCALE GENOMIC DNA]</scope>
</reference>
<sequence length="77" mass="8882">MAWFKSYLSDRTHFMSIRGARSVTRSLLCGLYLSFNSLSGDDQAYSVSQVESCVRDIDHWMSCNKLKLNRDKTELLV</sequence>
<proteinExistence type="predicted"/>
<comment type="caution">
    <text evidence="1">The sequence shown here is derived from an EMBL/GenBank/DDBJ whole genome shotgun (WGS) entry which is preliminary data.</text>
</comment>